<reference evidence="1 2" key="1">
    <citation type="submission" date="2019-06" db="EMBL/GenBank/DDBJ databases">
        <title>Whole genome shotgun sequence of Halomonas halmophila NBRC 15537.</title>
        <authorList>
            <person name="Hosoyama A."/>
            <person name="Uohara A."/>
            <person name="Ohji S."/>
            <person name="Ichikawa N."/>
        </authorList>
    </citation>
    <scope>NUCLEOTIDE SEQUENCE [LARGE SCALE GENOMIC DNA]</scope>
    <source>
        <strain evidence="1 2">NBRC 15537</strain>
    </source>
</reference>
<dbReference type="OrthoDB" id="2351239at2"/>
<organism evidence="1 2">
    <name type="scientific">Halomonas halmophila</name>
    <dbReference type="NCBI Taxonomy" id="252"/>
    <lineage>
        <taxon>Bacteria</taxon>
        <taxon>Pseudomonadati</taxon>
        <taxon>Pseudomonadota</taxon>
        <taxon>Gammaproteobacteria</taxon>
        <taxon>Oceanospirillales</taxon>
        <taxon>Halomonadaceae</taxon>
        <taxon>Halomonas</taxon>
    </lineage>
</organism>
<keyword evidence="2" id="KW-1185">Reference proteome</keyword>
<dbReference type="AlphaFoldDB" id="A0A4Y4F7S7"/>
<gene>
    <name evidence="1" type="primary">spo0M</name>
    <name evidence="1" type="ORF">HHA01_21680</name>
</gene>
<dbReference type="InterPro" id="IPR009776">
    <property type="entry name" value="Spore_0_M"/>
</dbReference>
<proteinExistence type="predicted"/>
<protein>
    <submittedName>
        <fullName evidence="1">Sporulation-control protein</fullName>
    </submittedName>
</protein>
<dbReference type="EMBL" id="BJOC01000029">
    <property type="protein sequence ID" value="GED23191.1"/>
    <property type="molecule type" value="Genomic_DNA"/>
</dbReference>
<dbReference type="PANTHER" id="PTHR40053:SF1">
    <property type="entry name" value="SPORULATION-CONTROL PROTEIN SPO0M"/>
    <property type="match status" value="1"/>
</dbReference>
<dbReference type="PANTHER" id="PTHR40053">
    <property type="entry name" value="SPORULATION-CONTROL PROTEIN SPO0M"/>
    <property type="match status" value="1"/>
</dbReference>
<dbReference type="RefSeq" id="WP_141320647.1">
    <property type="nucleotide sequence ID" value="NZ_BJOC01000029.1"/>
</dbReference>
<name>A0A4Y4F7S7_9GAMM</name>
<comment type="caution">
    <text evidence="1">The sequence shown here is derived from an EMBL/GenBank/DDBJ whole genome shotgun (WGS) entry which is preliminary data.</text>
</comment>
<accession>A0A4Y4F7S7</accession>
<dbReference type="Pfam" id="PF07070">
    <property type="entry name" value="Spo0M"/>
    <property type="match status" value="1"/>
</dbReference>
<evidence type="ECO:0000313" key="2">
    <source>
        <dbReference type="Proteomes" id="UP000319812"/>
    </source>
</evidence>
<sequence length="254" mass="27627">MFDKLMAAVGIGNARIDTMLETDSAEAGSVLKGEIHIVGGEVSQELDALVLDLASEAIQEVDDEKVKVPHAWATLRLSEPMTIQPGEERTLPFEMTLPLLSPLSVGREQPKTWVATRADIAMAIDPRDKDPLRILPGELQRNVFEAMDQLGFTMTSAPLELSRKNPATGCLQEFEFKPTGGSRFKHLDEAEIAFLPSAQGGEGLDLLIQRDTRATGLGSLLSEMAGSDEQLTRISLAGDETTETLRQQLESVLS</sequence>
<dbReference type="Proteomes" id="UP000319812">
    <property type="component" value="Unassembled WGS sequence"/>
</dbReference>
<evidence type="ECO:0000313" key="1">
    <source>
        <dbReference type="EMBL" id="GED23191.1"/>
    </source>
</evidence>